<keyword evidence="3" id="KW-0732">Signal</keyword>
<organism evidence="4 5">
    <name type="scientific">Peltaster fructicola</name>
    <dbReference type="NCBI Taxonomy" id="286661"/>
    <lineage>
        <taxon>Eukaryota</taxon>
        <taxon>Fungi</taxon>
        <taxon>Dikarya</taxon>
        <taxon>Ascomycota</taxon>
        <taxon>Pezizomycotina</taxon>
        <taxon>Dothideomycetes</taxon>
        <taxon>Dothideomycetes incertae sedis</taxon>
        <taxon>Peltaster</taxon>
    </lineage>
</organism>
<feature type="chain" id="PRO_5026263248" description="Hydrophobin" evidence="3">
    <location>
        <begin position="19"/>
        <end position="93"/>
    </location>
</feature>
<feature type="signal peptide" evidence="3">
    <location>
        <begin position="1"/>
        <end position="18"/>
    </location>
</feature>
<dbReference type="AlphaFoldDB" id="A0A6H0XLZ8"/>
<dbReference type="PANTHER" id="PTHR42341">
    <property type="entry name" value="HYDROPHOBIN"/>
    <property type="match status" value="1"/>
</dbReference>
<dbReference type="InterPro" id="IPR010636">
    <property type="entry name" value="Class_II_hydrophobin"/>
</dbReference>
<comment type="similarity">
    <text evidence="1">Belongs to the cerato-ulmin hydrophobin family.</text>
</comment>
<evidence type="ECO:0000313" key="5">
    <source>
        <dbReference type="Proteomes" id="UP000503462"/>
    </source>
</evidence>
<keyword evidence="2" id="KW-1015">Disulfide bond</keyword>
<dbReference type="InterPro" id="IPR036686">
    <property type="entry name" value="Class_II_Hydrophobin_sf"/>
</dbReference>
<dbReference type="GO" id="GO:0005576">
    <property type="term" value="C:extracellular region"/>
    <property type="evidence" value="ECO:0007669"/>
    <property type="project" value="InterPro"/>
</dbReference>
<dbReference type="Pfam" id="PF06766">
    <property type="entry name" value="Hydrophobin_2"/>
    <property type="match status" value="1"/>
</dbReference>
<dbReference type="Proteomes" id="UP000503462">
    <property type="component" value="Chromosome 1"/>
</dbReference>
<dbReference type="SUPFAM" id="SSF101751">
    <property type="entry name" value="Hydrophobin II, HfbII"/>
    <property type="match status" value="1"/>
</dbReference>
<sequence>MQAFTFVMALATATSAMAGPIVARQVSVCPQGTPLCCQADVLGLLDLSCNRPTDNPNPTNATQFQASCAAEGKTSTCCDLNLDTLALICNAYP</sequence>
<evidence type="ECO:0008006" key="6">
    <source>
        <dbReference type="Google" id="ProtNLM"/>
    </source>
</evidence>
<reference evidence="4 5" key="1">
    <citation type="journal article" date="2016" name="Sci. Rep.">
        <title>Peltaster fructicola genome reveals evolution from an invasive phytopathogen to an ectophytic parasite.</title>
        <authorList>
            <person name="Xu C."/>
            <person name="Chen H."/>
            <person name="Gleason M.L."/>
            <person name="Xu J.R."/>
            <person name="Liu H."/>
            <person name="Zhang R."/>
            <person name="Sun G."/>
        </authorList>
    </citation>
    <scope>NUCLEOTIDE SEQUENCE [LARGE SCALE GENOMIC DNA]</scope>
    <source>
        <strain evidence="4 5">LNHT1506</strain>
    </source>
</reference>
<dbReference type="PANTHER" id="PTHR42341:SF2">
    <property type="entry name" value="HYDROPHOBIN"/>
    <property type="match status" value="1"/>
</dbReference>
<accession>A0A6H0XLZ8</accession>
<gene>
    <name evidence="4" type="ORF">AMS68_001172</name>
</gene>
<evidence type="ECO:0000256" key="1">
    <source>
        <dbReference type="ARBA" id="ARBA00009576"/>
    </source>
</evidence>
<protein>
    <recommendedName>
        <fullName evidence="6">Hydrophobin</fullName>
    </recommendedName>
</protein>
<proteinExistence type="inferred from homology"/>
<dbReference type="OrthoDB" id="4500971at2759"/>
<evidence type="ECO:0000256" key="3">
    <source>
        <dbReference type="SAM" id="SignalP"/>
    </source>
</evidence>
<dbReference type="Gene3D" id="3.20.120.10">
    <property type="entry name" value="Hydrophobin"/>
    <property type="match status" value="1"/>
</dbReference>
<name>A0A6H0XLZ8_9PEZI</name>
<keyword evidence="5" id="KW-1185">Reference proteome</keyword>
<dbReference type="EMBL" id="CP051139">
    <property type="protein sequence ID" value="QIW95654.1"/>
    <property type="molecule type" value="Genomic_DNA"/>
</dbReference>
<evidence type="ECO:0000313" key="4">
    <source>
        <dbReference type="EMBL" id="QIW95654.1"/>
    </source>
</evidence>
<dbReference type="CDD" id="cd23508">
    <property type="entry name" value="hydrophobin_II"/>
    <property type="match status" value="1"/>
</dbReference>
<evidence type="ECO:0000256" key="2">
    <source>
        <dbReference type="ARBA" id="ARBA00023157"/>
    </source>
</evidence>